<evidence type="ECO:0000256" key="1">
    <source>
        <dbReference type="SAM" id="Phobius"/>
    </source>
</evidence>
<evidence type="ECO:0000313" key="2">
    <source>
        <dbReference type="EMBL" id="RAS58147.1"/>
    </source>
</evidence>
<evidence type="ECO:0000313" key="3">
    <source>
        <dbReference type="Proteomes" id="UP000248729"/>
    </source>
</evidence>
<organism evidence="2 3">
    <name type="scientific">Vibrio diazotrophicus</name>
    <dbReference type="NCBI Taxonomy" id="685"/>
    <lineage>
        <taxon>Bacteria</taxon>
        <taxon>Pseudomonadati</taxon>
        <taxon>Pseudomonadota</taxon>
        <taxon>Gammaproteobacteria</taxon>
        <taxon>Vibrionales</taxon>
        <taxon>Vibrionaceae</taxon>
        <taxon>Vibrio</taxon>
    </lineage>
</organism>
<evidence type="ECO:0008006" key="4">
    <source>
        <dbReference type="Google" id="ProtNLM"/>
    </source>
</evidence>
<dbReference type="Proteomes" id="UP000248729">
    <property type="component" value="Unassembled WGS sequence"/>
</dbReference>
<keyword evidence="1" id="KW-1133">Transmembrane helix</keyword>
<protein>
    <recommendedName>
        <fullName evidence="4">O-succinylbenzoic acid--CoA ligase</fullName>
    </recommendedName>
</protein>
<dbReference type="EMBL" id="QLTR01000032">
    <property type="protein sequence ID" value="RAS58147.1"/>
    <property type="molecule type" value="Genomic_DNA"/>
</dbReference>
<reference evidence="2 3" key="1">
    <citation type="submission" date="2018-06" db="EMBL/GenBank/DDBJ databases">
        <title>Freshwater and sediment microbial communities from various areas in North America, analyzing microbe dynamics in response to fracking.</title>
        <authorList>
            <person name="Lamendella R."/>
        </authorList>
    </citation>
    <scope>NUCLEOTIDE SEQUENCE [LARGE SCALE GENOMIC DNA]</scope>
    <source>
        <strain evidence="2 3">99A</strain>
    </source>
</reference>
<accession>A0A329E2A2</accession>
<keyword evidence="1" id="KW-0812">Transmembrane</keyword>
<feature type="transmembrane region" description="Helical" evidence="1">
    <location>
        <begin position="27"/>
        <end position="47"/>
    </location>
</feature>
<gene>
    <name evidence="2" type="ORF">DET48_13225</name>
</gene>
<keyword evidence="1" id="KW-0472">Membrane</keyword>
<dbReference type="AlphaFoldDB" id="A0A329E2A2"/>
<name>A0A329E2A2_VIBDI</name>
<sequence>MFKGLFIVTIALQLLIAFTQNGWVRSVAELSAFLLVVLFSLAVKPFTTKPEPLNRQK</sequence>
<comment type="caution">
    <text evidence="2">The sequence shown here is derived from an EMBL/GenBank/DDBJ whole genome shotgun (WGS) entry which is preliminary data.</text>
</comment>
<dbReference type="GeneID" id="94025193"/>
<proteinExistence type="predicted"/>
<dbReference type="RefSeq" id="WP_167828599.1">
    <property type="nucleotide sequence ID" value="NZ_CBCRWT010000038.1"/>
</dbReference>